<dbReference type="RefSeq" id="WP_092077602.1">
    <property type="nucleotide sequence ID" value="NZ_FMZW01000001.1"/>
</dbReference>
<dbReference type="AlphaFoldDB" id="A0A1G6IIZ4"/>
<dbReference type="InterPro" id="IPR056919">
    <property type="entry name" value="Phage_TAC_18"/>
</dbReference>
<dbReference type="Proteomes" id="UP000199245">
    <property type="component" value="Unassembled WGS sequence"/>
</dbReference>
<protein>
    <submittedName>
        <fullName evidence="1">Uncharacterized protein</fullName>
    </submittedName>
</protein>
<gene>
    <name evidence="1" type="ORF">SAMN05216337_1001165</name>
</gene>
<dbReference type="Pfam" id="PF23812">
    <property type="entry name" value="Phage_TAC_18"/>
    <property type="match status" value="1"/>
</dbReference>
<evidence type="ECO:0000313" key="2">
    <source>
        <dbReference type="Proteomes" id="UP000199245"/>
    </source>
</evidence>
<name>A0A1G6IIZ4_9BRAD</name>
<organism evidence="1 2">
    <name type="scientific">Bradyrhizobium brasilense</name>
    <dbReference type="NCBI Taxonomy" id="1419277"/>
    <lineage>
        <taxon>Bacteria</taxon>
        <taxon>Pseudomonadati</taxon>
        <taxon>Pseudomonadota</taxon>
        <taxon>Alphaproteobacteria</taxon>
        <taxon>Hyphomicrobiales</taxon>
        <taxon>Nitrobacteraceae</taxon>
        <taxon>Bradyrhizobium</taxon>
    </lineage>
</organism>
<reference evidence="1 2" key="1">
    <citation type="submission" date="2016-10" db="EMBL/GenBank/DDBJ databases">
        <authorList>
            <person name="de Groot N.N."/>
        </authorList>
    </citation>
    <scope>NUCLEOTIDE SEQUENCE [LARGE SCALE GENOMIC DNA]</scope>
    <source>
        <strain evidence="1 2">R5</strain>
    </source>
</reference>
<proteinExistence type="predicted"/>
<dbReference type="EMBL" id="FMZW01000001">
    <property type="protein sequence ID" value="SDC06499.1"/>
    <property type="molecule type" value="Genomic_DNA"/>
</dbReference>
<accession>A0A1G6IIZ4</accession>
<evidence type="ECO:0000313" key="1">
    <source>
        <dbReference type="EMBL" id="SDC06499.1"/>
    </source>
</evidence>
<sequence length="76" mass="8741">MPRLLKYVWDMFREVHAGIQGNGWTHPVITWETLKAWSDETDQRLEPRDARVVVELGQRRAAILNAAQAKKNAGKD</sequence>